<organism evidence="1 2">
    <name type="scientific">Fundidesulfovibrio magnetotacticus</name>
    <dbReference type="NCBI Taxonomy" id="2730080"/>
    <lineage>
        <taxon>Bacteria</taxon>
        <taxon>Pseudomonadati</taxon>
        <taxon>Thermodesulfobacteriota</taxon>
        <taxon>Desulfovibrionia</taxon>
        <taxon>Desulfovibrionales</taxon>
        <taxon>Desulfovibrionaceae</taxon>
        <taxon>Fundidesulfovibrio</taxon>
    </lineage>
</organism>
<protein>
    <submittedName>
        <fullName evidence="1">Uncharacterized protein</fullName>
    </submittedName>
</protein>
<dbReference type="AlphaFoldDB" id="A0A6V8LS15"/>
<dbReference type="Proteomes" id="UP000494245">
    <property type="component" value="Unassembled WGS sequence"/>
</dbReference>
<evidence type="ECO:0000313" key="2">
    <source>
        <dbReference type="Proteomes" id="UP000494245"/>
    </source>
</evidence>
<evidence type="ECO:0000313" key="1">
    <source>
        <dbReference type="EMBL" id="GFK93351.1"/>
    </source>
</evidence>
<dbReference type="EMBL" id="BLTE01000004">
    <property type="protein sequence ID" value="GFK93351.1"/>
    <property type="molecule type" value="Genomic_DNA"/>
</dbReference>
<comment type="caution">
    <text evidence="1">The sequence shown here is derived from an EMBL/GenBank/DDBJ whole genome shotgun (WGS) entry which is preliminary data.</text>
</comment>
<accession>A0A6V8LS15</accession>
<gene>
    <name evidence="1" type="ORF">NNJEOMEG_01183</name>
</gene>
<name>A0A6V8LS15_9BACT</name>
<reference evidence="1 2" key="1">
    <citation type="submission" date="2020-04" db="EMBL/GenBank/DDBJ databases">
        <authorList>
            <consortium name="Desulfovibrio sp. FSS-1 genome sequencing consortium"/>
            <person name="Shimoshige H."/>
            <person name="Kobayashi H."/>
            <person name="Maekawa T."/>
        </authorList>
    </citation>
    <scope>NUCLEOTIDE SEQUENCE [LARGE SCALE GENOMIC DNA]</scope>
    <source>
        <strain evidence="1 2">SIID29052-01</strain>
    </source>
</reference>
<sequence>MPSVSAAATQESSSIISGYCQQRSVSDGASFAQALAGAGENPAASGASERIAEFERWQRSYLTRGISEDHRRDVEASADTYRRVLGKAAAQGGYDDPQAFLQGLTKAELAAVQHIHCLADPIDPTGLDKEGALNLLYAPDQTRDIDRDGFQSVGKAKTWRFPPPDAPASVKRAWDAATAGMGEKDTLLLQGAFLGLTLPAATGQGSAYLGANADYAGLTRGILDAARREAVLAPAWQQASRAVEIGGLERFLAHLA</sequence>
<keyword evidence="2" id="KW-1185">Reference proteome</keyword>
<dbReference type="RefSeq" id="WP_173082297.1">
    <property type="nucleotide sequence ID" value="NZ_BLTE01000004.1"/>
</dbReference>
<reference evidence="1 2" key="2">
    <citation type="submission" date="2020-05" db="EMBL/GenBank/DDBJ databases">
        <title>Draft genome sequence of Desulfovibrio sp. strainFSS-1.</title>
        <authorList>
            <person name="Shimoshige H."/>
            <person name="Kobayashi H."/>
            <person name="Maekawa T."/>
        </authorList>
    </citation>
    <scope>NUCLEOTIDE SEQUENCE [LARGE SCALE GENOMIC DNA]</scope>
    <source>
        <strain evidence="1 2">SIID29052-01</strain>
    </source>
</reference>
<proteinExistence type="predicted"/>